<comment type="catalytic activity">
    <reaction evidence="10 12">
        <text>ATP + H2O = ADP + phosphate + H(+)</text>
        <dbReference type="Rhea" id="RHEA:13065"/>
        <dbReference type="ChEBI" id="CHEBI:15377"/>
        <dbReference type="ChEBI" id="CHEBI:15378"/>
        <dbReference type="ChEBI" id="CHEBI:30616"/>
        <dbReference type="ChEBI" id="CHEBI:43474"/>
        <dbReference type="ChEBI" id="CHEBI:456216"/>
        <dbReference type="EC" id="5.6.2.3"/>
    </reaction>
</comment>
<dbReference type="InterPro" id="IPR027417">
    <property type="entry name" value="P-loop_NTPase"/>
</dbReference>
<dbReference type="FunFam" id="1.10.860.10:FF:000001">
    <property type="entry name" value="Replicative DNA helicase"/>
    <property type="match status" value="1"/>
</dbReference>
<keyword evidence="9" id="KW-0413">Isomerase</keyword>
<comment type="caution">
    <text evidence="14">The sequence shown here is derived from an EMBL/GenBank/DDBJ whole genome shotgun (WGS) entry which is preliminary data.</text>
</comment>
<dbReference type="GO" id="GO:0005829">
    <property type="term" value="C:cytosol"/>
    <property type="evidence" value="ECO:0007669"/>
    <property type="project" value="TreeGrafter"/>
</dbReference>
<dbReference type="NCBIfam" id="NF004384">
    <property type="entry name" value="PRK05748.1"/>
    <property type="match status" value="1"/>
</dbReference>
<keyword evidence="7 12" id="KW-0067">ATP-binding</keyword>
<sequence>MSDGMLLDRIPPQNLDAERSTLGAMFLEKEAIYRAMEILRPEDFYKDAHRLIYQTVLDLTNRGEPVDLVTVTEELRQKDLMEKVGGVTYLTELANAVPTAAHIEFYARIVEEKSLLRQLIHAATEIVTLGYDSQDEVGNILDRAEHLIFSIANRRSGRNMVNLKNILIETFEQIEKLYESRGSVTGIPSGFSDLDRLTAGFQPSDLIILAARPSMGKTTFALNIAGHVAVNLKIPVVIFSLEMSKEQLAMKLLCSEAGVDNQRIRTGNLQEEDWPRLSHALGRLSESTMFIDDSPSISVLDVRAKARRIKSEYGLGLIIIDYLQLMQGPKRIENRQQEVTEISRGLKALARELSVPVIALSQLSRAVEQRQNKRPALSDLRESGSLEQDADLVCFLYREDYYEPETEKKNITEFILAKHRNGPLGTVEFLFQKEYSKFMSLEKFRKPV</sequence>
<dbReference type="SUPFAM" id="SSF52540">
    <property type="entry name" value="P-loop containing nucleoside triphosphate hydrolases"/>
    <property type="match status" value="1"/>
</dbReference>
<evidence type="ECO:0000313" key="15">
    <source>
        <dbReference type="Proteomes" id="UP000657177"/>
    </source>
</evidence>
<evidence type="ECO:0000256" key="5">
    <source>
        <dbReference type="ARBA" id="ARBA00022801"/>
    </source>
</evidence>
<dbReference type="InterPro" id="IPR016136">
    <property type="entry name" value="DNA_helicase_N/primase_C"/>
</dbReference>
<name>A0A8J6LS65_9FIRM</name>
<dbReference type="Proteomes" id="UP000657177">
    <property type="component" value="Unassembled WGS sequence"/>
</dbReference>
<dbReference type="SMART" id="SM00382">
    <property type="entry name" value="AAA"/>
    <property type="match status" value="1"/>
</dbReference>
<accession>A0A8J6LS65</accession>
<evidence type="ECO:0000256" key="4">
    <source>
        <dbReference type="ARBA" id="ARBA00022741"/>
    </source>
</evidence>
<dbReference type="GO" id="GO:0006269">
    <property type="term" value="P:DNA replication, synthesis of primer"/>
    <property type="evidence" value="ECO:0007669"/>
    <property type="project" value="UniProtKB-UniRule"/>
</dbReference>
<evidence type="ECO:0000256" key="7">
    <source>
        <dbReference type="ARBA" id="ARBA00022840"/>
    </source>
</evidence>
<evidence type="ECO:0000256" key="10">
    <source>
        <dbReference type="ARBA" id="ARBA00048954"/>
    </source>
</evidence>
<dbReference type="GO" id="GO:0003677">
    <property type="term" value="F:DNA binding"/>
    <property type="evidence" value="ECO:0007669"/>
    <property type="project" value="UniProtKB-UniRule"/>
</dbReference>
<keyword evidence="6 12" id="KW-0347">Helicase</keyword>
<evidence type="ECO:0000256" key="9">
    <source>
        <dbReference type="ARBA" id="ARBA00023235"/>
    </source>
</evidence>
<dbReference type="AlphaFoldDB" id="A0A8J6LS65"/>
<dbReference type="InterPro" id="IPR007692">
    <property type="entry name" value="DNA_helicase_DnaB"/>
</dbReference>
<dbReference type="EMBL" id="JAAKDE010000012">
    <property type="protein sequence ID" value="MBA2133082.1"/>
    <property type="molecule type" value="Genomic_DNA"/>
</dbReference>
<dbReference type="GO" id="GO:0016787">
    <property type="term" value="F:hydrolase activity"/>
    <property type="evidence" value="ECO:0007669"/>
    <property type="project" value="UniProtKB-KW"/>
</dbReference>
<reference evidence="14" key="1">
    <citation type="submission" date="2020-06" db="EMBL/GenBank/DDBJ databases">
        <title>Novel chitinolytic bacterium.</title>
        <authorList>
            <person name="Ungkulpasvich U."/>
            <person name="Kosugi A."/>
            <person name="Uke A."/>
        </authorList>
    </citation>
    <scope>NUCLEOTIDE SEQUENCE</scope>
    <source>
        <strain evidence="14">UUS1-1</strain>
    </source>
</reference>
<dbReference type="EC" id="5.6.2.3" evidence="11 12"/>
<keyword evidence="2 12" id="KW-0639">Primosome</keyword>
<dbReference type="RefSeq" id="WP_181339539.1">
    <property type="nucleotide sequence ID" value="NZ_JAAKDE010000012.1"/>
</dbReference>
<dbReference type="PANTHER" id="PTHR30153:SF2">
    <property type="entry name" value="REPLICATIVE DNA HELICASE"/>
    <property type="match status" value="1"/>
</dbReference>
<keyword evidence="3 12" id="KW-0235">DNA replication</keyword>
<dbReference type="PANTHER" id="PTHR30153">
    <property type="entry name" value="REPLICATIVE DNA HELICASE DNAB"/>
    <property type="match status" value="1"/>
</dbReference>
<dbReference type="Pfam" id="PF00772">
    <property type="entry name" value="DnaB"/>
    <property type="match status" value="1"/>
</dbReference>
<dbReference type="InterPro" id="IPR007693">
    <property type="entry name" value="DNA_helicase_DnaB-like_N"/>
</dbReference>
<dbReference type="GO" id="GO:0005524">
    <property type="term" value="F:ATP binding"/>
    <property type="evidence" value="ECO:0007669"/>
    <property type="project" value="UniProtKB-UniRule"/>
</dbReference>
<feature type="domain" description="SF4 helicase" evidence="13">
    <location>
        <begin position="180"/>
        <end position="445"/>
    </location>
</feature>
<gene>
    <name evidence="14" type="primary">dnaB</name>
    <name evidence="14" type="ORF">G5B42_05940</name>
</gene>
<dbReference type="Pfam" id="PF03796">
    <property type="entry name" value="DnaB_C"/>
    <property type="match status" value="1"/>
</dbReference>
<organism evidence="14 15">
    <name type="scientific">Capillibacterium thermochitinicola</name>
    <dbReference type="NCBI Taxonomy" id="2699427"/>
    <lineage>
        <taxon>Bacteria</taxon>
        <taxon>Bacillati</taxon>
        <taxon>Bacillota</taxon>
        <taxon>Capillibacterium</taxon>
    </lineage>
</organism>
<dbReference type="InterPro" id="IPR003593">
    <property type="entry name" value="AAA+_ATPase"/>
</dbReference>
<comment type="similarity">
    <text evidence="1 12">Belongs to the helicase family. DnaB subfamily.</text>
</comment>
<evidence type="ECO:0000256" key="8">
    <source>
        <dbReference type="ARBA" id="ARBA00023125"/>
    </source>
</evidence>
<dbReference type="NCBIfam" id="TIGR00665">
    <property type="entry name" value="DnaB"/>
    <property type="match status" value="1"/>
</dbReference>
<keyword evidence="4 12" id="KW-0547">Nucleotide-binding</keyword>
<evidence type="ECO:0000313" key="14">
    <source>
        <dbReference type="EMBL" id="MBA2133082.1"/>
    </source>
</evidence>
<dbReference type="GO" id="GO:0043139">
    <property type="term" value="F:5'-3' DNA helicase activity"/>
    <property type="evidence" value="ECO:0007669"/>
    <property type="project" value="UniProtKB-EC"/>
</dbReference>
<keyword evidence="5 12" id="KW-0378">Hydrolase</keyword>
<dbReference type="InterPro" id="IPR007694">
    <property type="entry name" value="DNA_helicase_DnaB-like_C"/>
</dbReference>
<dbReference type="Gene3D" id="1.10.860.10">
    <property type="entry name" value="DNAb Helicase, Chain A"/>
    <property type="match status" value="1"/>
</dbReference>
<dbReference type="GO" id="GO:0042802">
    <property type="term" value="F:identical protein binding"/>
    <property type="evidence" value="ECO:0007669"/>
    <property type="project" value="UniProtKB-ARBA"/>
</dbReference>
<evidence type="ECO:0000256" key="2">
    <source>
        <dbReference type="ARBA" id="ARBA00022515"/>
    </source>
</evidence>
<dbReference type="SUPFAM" id="SSF48024">
    <property type="entry name" value="N-terminal domain of DnaB helicase"/>
    <property type="match status" value="1"/>
</dbReference>
<dbReference type="Gene3D" id="3.40.50.300">
    <property type="entry name" value="P-loop containing nucleotide triphosphate hydrolases"/>
    <property type="match status" value="1"/>
</dbReference>
<keyword evidence="8 12" id="KW-0238">DNA-binding</keyword>
<evidence type="ECO:0000256" key="12">
    <source>
        <dbReference type="RuleBase" id="RU362085"/>
    </source>
</evidence>
<dbReference type="InterPro" id="IPR036185">
    <property type="entry name" value="DNA_heli_DnaB-like_N_sf"/>
</dbReference>
<evidence type="ECO:0000256" key="6">
    <source>
        <dbReference type="ARBA" id="ARBA00022806"/>
    </source>
</evidence>
<comment type="function">
    <text evidence="12">The main replicative DNA helicase, it participates in initiation and elongation during chromosome replication. Travels ahead of the DNA replisome, separating dsDNA into templates for DNA synthesis. A processive ATP-dependent 5'-3' DNA helicase it has DNA-dependent ATPase activity.</text>
</comment>
<evidence type="ECO:0000256" key="1">
    <source>
        <dbReference type="ARBA" id="ARBA00008428"/>
    </source>
</evidence>
<evidence type="ECO:0000259" key="13">
    <source>
        <dbReference type="PROSITE" id="PS51199"/>
    </source>
</evidence>
<dbReference type="FunFam" id="3.40.50.300:FF:000076">
    <property type="entry name" value="Replicative DNA helicase"/>
    <property type="match status" value="1"/>
</dbReference>
<protein>
    <recommendedName>
        <fullName evidence="11 12">Replicative DNA helicase</fullName>
        <ecNumber evidence="11 12">5.6.2.3</ecNumber>
    </recommendedName>
</protein>
<proteinExistence type="inferred from homology"/>
<keyword evidence="15" id="KW-1185">Reference proteome</keyword>
<evidence type="ECO:0000256" key="3">
    <source>
        <dbReference type="ARBA" id="ARBA00022705"/>
    </source>
</evidence>
<dbReference type="GO" id="GO:1990077">
    <property type="term" value="C:primosome complex"/>
    <property type="evidence" value="ECO:0007669"/>
    <property type="project" value="UniProtKB-UniRule"/>
</dbReference>
<dbReference type="CDD" id="cd00984">
    <property type="entry name" value="DnaB_C"/>
    <property type="match status" value="1"/>
</dbReference>
<evidence type="ECO:0000256" key="11">
    <source>
        <dbReference type="NCBIfam" id="TIGR00665"/>
    </source>
</evidence>
<dbReference type="PROSITE" id="PS51199">
    <property type="entry name" value="SF4_HELICASE"/>
    <property type="match status" value="1"/>
</dbReference>